<dbReference type="Pfam" id="PF13646">
    <property type="entry name" value="HEAT_2"/>
    <property type="match status" value="1"/>
</dbReference>
<evidence type="ECO:0000256" key="1">
    <source>
        <dbReference type="SAM" id="MobiDB-lite"/>
    </source>
</evidence>
<accession>A0AAU7CLM5</accession>
<dbReference type="PANTHER" id="PTHR12697">
    <property type="entry name" value="PBS LYASE HEAT-LIKE PROTEIN"/>
    <property type="match status" value="1"/>
</dbReference>
<name>A0AAU7CLM5_9BACT</name>
<evidence type="ECO:0000313" key="2">
    <source>
        <dbReference type="EMBL" id="XBH06027.1"/>
    </source>
</evidence>
<dbReference type="PANTHER" id="PTHR12697:SF5">
    <property type="entry name" value="DEOXYHYPUSINE HYDROXYLASE"/>
    <property type="match status" value="1"/>
</dbReference>
<dbReference type="InterPro" id="IPR004155">
    <property type="entry name" value="PBS_lyase_HEAT"/>
</dbReference>
<dbReference type="SMART" id="SM00567">
    <property type="entry name" value="EZ_HEAT"/>
    <property type="match status" value="4"/>
</dbReference>
<organism evidence="2">
    <name type="scientific">Singulisphaera sp. Ch08</name>
    <dbReference type="NCBI Taxonomy" id="3120278"/>
    <lineage>
        <taxon>Bacteria</taxon>
        <taxon>Pseudomonadati</taxon>
        <taxon>Planctomycetota</taxon>
        <taxon>Planctomycetia</taxon>
        <taxon>Isosphaerales</taxon>
        <taxon>Isosphaeraceae</taxon>
        <taxon>Singulisphaera</taxon>
    </lineage>
</organism>
<sequence length="702" mass="75352">MLAKTKPREFGIVTLITFVATFVMMTVAEHRGFAAVQAPATPKEAPKSARDAQTRRPAKQGILDLEDPIARADLILVVRLADITEAKIVHGGKTEVVTQQFRFEPVRTLKGIFARDSMLLTGQDLGTSQFAAGSSGLERGQLLLLLLARQGAGYLNCNQAGSLEQSIPRLRDQTDPLLSAVEALLAVTQTGDRGAKVAMLLDALRKAKDRDAAPLLISLRRRATFAAQTPEATEIVTRFLGDPASEIREVTARTLAALLDTDYLRQEPIREQAVKAIVAALDAAGPDLSVRVAGLDALGAAGESATRIEPALAWLRADRPATTFAEHAARLRAVGRSGQADQGQVVATYLEQLPLDAPVEAEFAAGRALGRLDPKAAAQQLARRLANKSDAGMPIGTALALIAELPRDAAAPELVAAFDRVETYDEQLAFATACVKVADPRLVASLTVLLAPRFPNVRWQAVEALRRIDTDESARVLWPHLGQEANLLRKLQQAEFLGRHGYRGGYPYAIEHITAPELQDAAVEALAAIQEPKAVPELRKIWESSHDLGWNAAAIRALGRLGQADIAPRLLELAQQKNPLTAPALIALGDLHINKALPLVLDSLGSRNDLVVVAAARAAAKLLADPEARSDEVRDRLAALVADSDSSQAVRKEALESLVVLNDPRLATTLVVAARDGGLEGSELLQRVEELLATRKIKLSPK</sequence>
<feature type="compositionally biased region" description="Basic and acidic residues" evidence="1">
    <location>
        <begin position="44"/>
        <end position="54"/>
    </location>
</feature>
<feature type="region of interest" description="Disordered" evidence="1">
    <location>
        <begin position="38"/>
        <end position="57"/>
    </location>
</feature>
<dbReference type="AlphaFoldDB" id="A0AAU7CLM5"/>
<dbReference type="Gene3D" id="1.25.10.10">
    <property type="entry name" value="Leucine-rich Repeat Variant"/>
    <property type="match status" value="3"/>
</dbReference>
<dbReference type="RefSeq" id="WP_406698878.1">
    <property type="nucleotide sequence ID" value="NZ_CP155447.1"/>
</dbReference>
<dbReference type="SUPFAM" id="SSF48371">
    <property type="entry name" value="ARM repeat"/>
    <property type="match status" value="1"/>
</dbReference>
<protein>
    <submittedName>
        <fullName evidence="2">HEAT repeat domain-containing protein</fullName>
    </submittedName>
</protein>
<reference evidence="2" key="1">
    <citation type="submission" date="2024-05" db="EMBL/GenBank/DDBJ databases">
        <title>Planctomycetes of the genus Singulisphaera possess chitinolytic capabilities.</title>
        <authorList>
            <person name="Ivanova A."/>
        </authorList>
    </citation>
    <scope>NUCLEOTIDE SEQUENCE</scope>
    <source>
        <strain evidence="2">Ch08T</strain>
    </source>
</reference>
<dbReference type="InterPro" id="IPR016024">
    <property type="entry name" value="ARM-type_fold"/>
</dbReference>
<dbReference type="InterPro" id="IPR011989">
    <property type="entry name" value="ARM-like"/>
</dbReference>
<proteinExistence type="predicted"/>
<dbReference type="EMBL" id="CP155447">
    <property type="protein sequence ID" value="XBH06027.1"/>
    <property type="molecule type" value="Genomic_DNA"/>
</dbReference>
<dbReference type="GO" id="GO:0016491">
    <property type="term" value="F:oxidoreductase activity"/>
    <property type="evidence" value="ECO:0007669"/>
    <property type="project" value="TreeGrafter"/>
</dbReference>
<gene>
    <name evidence="2" type="ORF">V5E97_08330</name>
</gene>